<evidence type="ECO:0000313" key="3">
    <source>
        <dbReference type="Proteomes" id="UP000366872"/>
    </source>
</evidence>
<name>A0A6C2UBQ3_PONDE</name>
<dbReference type="Pfam" id="PF01850">
    <property type="entry name" value="PIN"/>
    <property type="match status" value="1"/>
</dbReference>
<organism evidence="2 3">
    <name type="scientific">Pontiella desulfatans</name>
    <dbReference type="NCBI Taxonomy" id="2750659"/>
    <lineage>
        <taxon>Bacteria</taxon>
        <taxon>Pseudomonadati</taxon>
        <taxon>Kiritimatiellota</taxon>
        <taxon>Kiritimatiellia</taxon>
        <taxon>Kiritimatiellales</taxon>
        <taxon>Pontiellaceae</taxon>
        <taxon>Pontiella</taxon>
    </lineage>
</organism>
<keyword evidence="3" id="KW-1185">Reference proteome</keyword>
<gene>
    <name evidence="2" type="ORF">PDESU_05463</name>
</gene>
<dbReference type="AlphaFoldDB" id="A0A6C2UBQ3"/>
<accession>A0A6C2UBQ3</accession>
<sequence>MKNAVLDSFAIISFLRNEAGADIVRDYFAKSLEDKKRLFICSVNWAEVGYKVIRKRNLAAWKQVQTSLKDFPIEIVETDPVLTEQAAEFKAAYRMSLADAYAASLTQIKKAELVTGDPEFQPLEVSLKAIVWLKQ</sequence>
<feature type="domain" description="PIN" evidence="1">
    <location>
        <begin position="5"/>
        <end position="121"/>
    </location>
</feature>
<dbReference type="InterPro" id="IPR002716">
    <property type="entry name" value="PIN_dom"/>
</dbReference>
<proteinExistence type="predicted"/>
<dbReference type="EMBL" id="CAAHFG010000004">
    <property type="protein sequence ID" value="VGO16871.1"/>
    <property type="molecule type" value="Genomic_DNA"/>
</dbReference>
<reference evidence="2 3" key="1">
    <citation type="submission" date="2019-04" db="EMBL/GenBank/DDBJ databases">
        <authorList>
            <person name="Van Vliet M D."/>
        </authorList>
    </citation>
    <scope>NUCLEOTIDE SEQUENCE [LARGE SCALE GENOMIC DNA]</scope>
    <source>
        <strain evidence="2 3">F1</strain>
    </source>
</reference>
<dbReference type="Proteomes" id="UP000366872">
    <property type="component" value="Unassembled WGS sequence"/>
</dbReference>
<evidence type="ECO:0000259" key="1">
    <source>
        <dbReference type="Pfam" id="PF01850"/>
    </source>
</evidence>
<dbReference type="RefSeq" id="WP_168442627.1">
    <property type="nucleotide sequence ID" value="NZ_CAAHFG010000004.1"/>
</dbReference>
<dbReference type="Gene3D" id="3.40.50.1010">
    <property type="entry name" value="5'-nuclease"/>
    <property type="match status" value="1"/>
</dbReference>
<dbReference type="InterPro" id="IPR029060">
    <property type="entry name" value="PIN-like_dom_sf"/>
</dbReference>
<protein>
    <recommendedName>
        <fullName evidence="1">PIN domain-containing protein</fullName>
    </recommendedName>
</protein>
<dbReference type="CDD" id="cd18689">
    <property type="entry name" value="PIN_VapC-like"/>
    <property type="match status" value="1"/>
</dbReference>
<dbReference type="SUPFAM" id="SSF88723">
    <property type="entry name" value="PIN domain-like"/>
    <property type="match status" value="1"/>
</dbReference>
<evidence type="ECO:0000313" key="2">
    <source>
        <dbReference type="EMBL" id="VGO16871.1"/>
    </source>
</evidence>